<dbReference type="EMBL" id="FN647904">
    <property type="protein sequence ID" value="CBJ49071.1"/>
    <property type="molecule type" value="Genomic_DNA"/>
</dbReference>
<organism evidence="3 4">
    <name type="scientific">Ectocarpus siliculosus</name>
    <name type="common">Brown alga</name>
    <name type="synonym">Conferva siliculosa</name>
    <dbReference type="NCBI Taxonomy" id="2880"/>
    <lineage>
        <taxon>Eukaryota</taxon>
        <taxon>Sar</taxon>
        <taxon>Stramenopiles</taxon>
        <taxon>Ochrophyta</taxon>
        <taxon>PX clade</taxon>
        <taxon>Phaeophyceae</taxon>
        <taxon>Ectocarpales</taxon>
        <taxon>Ectocarpaceae</taxon>
        <taxon>Ectocarpus</taxon>
    </lineage>
</organism>
<gene>
    <name evidence="3" type="ORF">Esi_0125_0087</name>
</gene>
<dbReference type="EMBL" id="FN649743">
    <property type="protein sequence ID" value="CBJ49071.1"/>
    <property type="molecule type" value="Genomic_DNA"/>
</dbReference>
<dbReference type="PANTHER" id="PTHR33099">
    <property type="entry name" value="FE2OG DIOXYGENASE DOMAIN-CONTAINING PROTEIN"/>
    <property type="match status" value="1"/>
</dbReference>
<name>D7FJ32_ECTSI</name>
<evidence type="ECO:0000256" key="1">
    <source>
        <dbReference type="SAM" id="MobiDB-lite"/>
    </source>
</evidence>
<keyword evidence="4" id="KW-1185">Reference proteome</keyword>
<accession>D7FJ32</accession>
<feature type="region of interest" description="Disordered" evidence="1">
    <location>
        <begin position="1069"/>
        <end position="1092"/>
    </location>
</feature>
<protein>
    <recommendedName>
        <fullName evidence="2">Fe2OG dioxygenase domain-containing protein</fullName>
    </recommendedName>
</protein>
<proteinExistence type="predicted"/>
<dbReference type="eggNOG" id="ENOG502S2NY">
    <property type="taxonomic scope" value="Eukaryota"/>
</dbReference>
<dbReference type="PANTHER" id="PTHR33099:SF7">
    <property type="entry name" value="MYND-TYPE DOMAIN-CONTAINING PROTEIN"/>
    <property type="match status" value="1"/>
</dbReference>
<dbReference type="Proteomes" id="UP000002630">
    <property type="component" value="Linkage Group LG18"/>
</dbReference>
<feature type="region of interest" description="Disordered" evidence="1">
    <location>
        <begin position="1"/>
        <end position="22"/>
    </location>
</feature>
<evidence type="ECO:0000313" key="4">
    <source>
        <dbReference type="Proteomes" id="UP000002630"/>
    </source>
</evidence>
<feature type="compositionally biased region" description="Acidic residues" evidence="1">
    <location>
        <begin position="327"/>
        <end position="345"/>
    </location>
</feature>
<dbReference type="InParanoid" id="D7FJ32"/>
<feature type="region of interest" description="Disordered" evidence="1">
    <location>
        <begin position="258"/>
        <end position="365"/>
    </location>
</feature>
<feature type="compositionally biased region" description="Acidic residues" evidence="1">
    <location>
        <begin position="258"/>
        <end position="288"/>
    </location>
</feature>
<dbReference type="AlphaFoldDB" id="D7FJ32"/>
<sequence length="1127" mass="118863">MRLSTHKNRYESGGHFRPHKDTEKEAGMFGTLVVQLPTAAGHNGGALIVRHRRQQRVFAWEDPDGSYAQRLGGGAAAAVAGTAAGAPTEAADEVGRGMASTPPSSLPVRCAAFYGDCEHELQTITSGVRLCLLYNLVRTTPGPQPVAAVGQSGSAAQLRLSDAVAAWGRPGSSCDAAKFIVPLAHEYTKASLSFGGLKGRDRAMADSLRACRDLDLYLVTIVKHESGTAQEDPYERSRYYKREKRHKRSRCWGFGCEEDDDEDGEGCGCCGEDESDDESDPEDKEMEEVHETTITAEDWVDGDGDLQSPGPGVDINDHEVLGYLPLEDPDESAEESDDDDDDGCDSADAKGLDLLFPPDTEPTEREYERYTGNCSPTLDFWYHRAALIFWPSSAKMRVELENGPSSALRVARKRFSEYGDAGELPLADLAMIVSLAETKREKPHRQGSYYSSAPPSGHVFMTDARDTADVLALCSRAGAAALDSSRRLLRLLAGGTSGAVGTPGLVSERVSRGVAALVRAVGWQAIGGEVIRVVKACSLEHAGNVAVLVEELSTLVLPRQQQPELQQEGAGVKGKAQASQQSELQDGVDVKAEVQAAQQPVLQHGVDDVKAEVQASQQPAVEDGVDVKAEVQTAQQPVLQDDVGDVKPEVQAVQQPGLEQDGAGVKVEAQASQQPQLQDGVDVKAEVQAVQQPGLEQDGAGVKAEIQAAQQPVLQQEKSSSTGALIASTYVQGITSNPGALERVTSKEVPTIVRLLLLDLPCFSVNASSGVNPVLALFSKSGAVHLPTDVLAKSVHEFRGRLDGTVAAASSTGRSIPAVTSGTVAAASTSTAAATGAGGGQPPPHHSSAVVTLATGLYSRGFQDVAAAAVKTFAEDVLWLTASIDSTGGLEQGFVGAMVMGTRSGDPSQIYRSQGKLKAVLESKAVQAAVRGGGGAGGGKKGSEVFWRALVSERLVNLEAQAAPKLCWRQPNAVFSKDPQIQHFLRGPQSTMIYRGTRGSPFTSIAQARTFSYSFYGVNAKAVARGAGRGAHVEIAKTKDLYEKKVKAHKEVRAEVALLRSLLKSIGSRGGGATAGGANEVSRPTAPLAPVSRNVAGVSRAAEAGNGKIGAAGRRPKREVIDLCDSP</sequence>
<feature type="domain" description="Fe2OG dioxygenase" evidence="2">
    <location>
        <begin position="1"/>
        <end position="141"/>
    </location>
</feature>
<reference evidence="3 4" key="1">
    <citation type="journal article" date="2010" name="Nature">
        <title>The Ectocarpus genome and the independent evolution of multicellularity in brown algae.</title>
        <authorList>
            <person name="Cock J.M."/>
            <person name="Sterck L."/>
            <person name="Rouze P."/>
            <person name="Scornet D."/>
            <person name="Allen A.E."/>
            <person name="Amoutzias G."/>
            <person name="Anthouard V."/>
            <person name="Artiguenave F."/>
            <person name="Aury J.M."/>
            <person name="Badger J.H."/>
            <person name="Beszteri B."/>
            <person name="Billiau K."/>
            <person name="Bonnet E."/>
            <person name="Bothwell J.H."/>
            <person name="Bowler C."/>
            <person name="Boyen C."/>
            <person name="Brownlee C."/>
            <person name="Carrano C.J."/>
            <person name="Charrier B."/>
            <person name="Cho G.Y."/>
            <person name="Coelho S.M."/>
            <person name="Collen J."/>
            <person name="Corre E."/>
            <person name="Da Silva C."/>
            <person name="Delage L."/>
            <person name="Delaroque N."/>
            <person name="Dittami S.M."/>
            <person name="Doulbeau S."/>
            <person name="Elias M."/>
            <person name="Farnham G."/>
            <person name="Gachon C.M."/>
            <person name="Gschloessl B."/>
            <person name="Heesch S."/>
            <person name="Jabbari K."/>
            <person name="Jubin C."/>
            <person name="Kawai H."/>
            <person name="Kimura K."/>
            <person name="Kloareg B."/>
            <person name="Kupper F.C."/>
            <person name="Lang D."/>
            <person name="Le Bail A."/>
            <person name="Leblanc C."/>
            <person name="Lerouge P."/>
            <person name="Lohr M."/>
            <person name="Lopez P.J."/>
            <person name="Martens C."/>
            <person name="Maumus F."/>
            <person name="Michel G."/>
            <person name="Miranda-Saavedra D."/>
            <person name="Morales J."/>
            <person name="Moreau H."/>
            <person name="Motomura T."/>
            <person name="Nagasato C."/>
            <person name="Napoli C.A."/>
            <person name="Nelson D.R."/>
            <person name="Nyvall-Collen P."/>
            <person name="Peters A.F."/>
            <person name="Pommier C."/>
            <person name="Potin P."/>
            <person name="Poulain J."/>
            <person name="Quesneville H."/>
            <person name="Read B."/>
            <person name="Rensing S.A."/>
            <person name="Ritter A."/>
            <person name="Rousvoal S."/>
            <person name="Samanta M."/>
            <person name="Samson G."/>
            <person name="Schroeder D.C."/>
            <person name="Segurens B."/>
            <person name="Strittmatter M."/>
            <person name="Tonon T."/>
            <person name="Tregear J.W."/>
            <person name="Valentin K."/>
            <person name="von Dassow P."/>
            <person name="Yamagishi T."/>
            <person name="Van de Peer Y."/>
            <person name="Wincker P."/>
        </authorList>
    </citation>
    <scope>NUCLEOTIDE SEQUENCE [LARGE SCALE GENOMIC DNA]</scope>
    <source>
        <strain evidence="4">Ec32 / CCAP1310/4</strain>
    </source>
</reference>
<evidence type="ECO:0000313" key="3">
    <source>
        <dbReference type="EMBL" id="CBJ49071.1"/>
    </source>
</evidence>
<dbReference type="PROSITE" id="PS51471">
    <property type="entry name" value="FE2OG_OXY"/>
    <property type="match status" value="1"/>
</dbReference>
<dbReference type="Gene3D" id="2.60.120.620">
    <property type="entry name" value="q2cbj1_9rhob like domain"/>
    <property type="match status" value="1"/>
</dbReference>
<feature type="region of interest" description="Disordered" evidence="1">
    <location>
        <begin position="1105"/>
        <end position="1127"/>
    </location>
</feature>
<evidence type="ECO:0000259" key="2">
    <source>
        <dbReference type="PROSITE" id="PS51471"/>
    </source>
</evidence>
<feature type="compositionally biased region" description="Basic and acidic residues" evidence="1">
    <location>
        <begin position="8"/>
        <end position="22"/>
    </location>
</feature>
<dbReference type="InterPro" id="IPR005123">
    <property type="entry name" value="Oxoglu/Fe-dep_dioxygenase_dom"/>
</dbReference>
<dbReference type="STRING" id="2880.D7FJ32"/>
<dbReference type="OrthoDB" id="90465at2759"/>